<dbReference type="FunFam" id="3.30.70.330:FF:000023">
    <property type="entry name" value="Heterogeneous nuclear ribonucleoprotein q isoform"/>
    <property type="match status" value="1"/>
</dbReference>
<dbReference type="EMBL" id="KB292432">
    <property type="protein sequence ID" value="ELU17586.1"/>
    <property type="molecule type" value="Genomic_DNA"/>
</dbReference>
<dbReference type="Proteomes" id="UP000014760">
    <property type="component" value="Unassembled WGS sequence"/>
</dbReference>
<evidence type="ECO:0000256" key="2">
    <source>
        <dbReference type="ARBA" id="ARBA00022490"/>
    </source>
</evidence>
<evidence type="ECO:0000256" key="1">
    <source>
        <dbReference type="ARBA" id="ARBA00004496"/>
    </source>
</evidence>
<dbReference type="FunFam" id="3.30.70.330:FF:000024">
    <property type="entry name" value="Heterogeneous nuclear ribonucleoprotein q isoform"/>
    <property type="match status" value="1"/>
</dbReference>
<dbReference type="CDD" id="cd21065">
    <property type="entry name" value="NURR_Syncrip-like"/>
    <property type="match status" value="1"/>
</dbReference>
<dbReference type="InterPro" id="IPR035979">
    <property type="entry name" value="RBD_domain_sf"/>
</dbReference>
<dbReference type="GO" id="GO:0005737">
    <property type="term" value="C:cytoplasm"/>
    <property type="evidence" value="ECO:0007669"/>
    <property type="project" value="UniProtKB-SubCell"/>
</dbReference>
<feature type="domain" description="RRM" evidence="7">
    <location>
        <begin position="173"/>
        <end position="252"/>
    </location>
</feature>
<evidence type="ECO:0000259" key="7">
    <source>
        <dbReference type="PROSITE" id="PS50102"/>
    </source>
</evidence>
<name>R7VKQ8_CAPTE</name>
<feature type="region of interest" description="Disordered" evidence="6">
    <location>
        <begin position="513"/>
        <end position="545"/>
    </location>
</feature>
<dbReference type="FunCoup" id="R7VKQ8">
    <property type="interactions" value="1946"/>
</dbReference>
<dbReference type="InterPro" id="IPR041337">
    <property type="entry name" value="hnRNP_Q_AcD"/>
</dbReference>
<dbReference type="SMART" id="SM00360">
    <property type="entry name" value="RRM"/>
    <property type="match status" value="3"/>
</dbReference>
<feature type="domain" description="RRM" evidence="7">
    <location>
        <begin position="350"/>
        <end position="422"/>
    </location>
</feature>
<dbReference type="EMBL" id="AMQN01004004">
    <property type="status" value="NOT_ANNOTATED_CDS"/>
    <property type="molecule type" value="Genomic_DNA"/>
</dbReference>
<reference evidence="10" key="1">
    <citation type="submission" date="2012-12" db="EMBL/GenBank/DDBJ databases">
        <authorList>
            <person name="Hellsten U."/>
            <person name="Grimwood J."/>
            <person name="Chapman J.A."/>
            <person name="Shapiro H."/>
            <person name="Aerts A."/>
            <person name="Otillar R.P."/>
            <person name="Terry A.Y."/>
            <person name="Boore J.L."/>
            <person name="Simakov O."/>
            <person name="Marletaz F."/>
            <person name="Cho S.-J."/>
            <person name="Edsinger-Gonzales E."/>
            <person name="Havlak P."/>
            <person name="Kuo D.-H."/>
            <person name="Larsson T."/>
            <person name="Lv J."/>
            <person name="Arendt D."/>
            <person name="Savage R."/>
            <person name="Osoegawa K."/>
            <person name="de Jong P."/>
            <person name="Lindberg D.R."/>
            <person name="Seaver E.C."/>
            <person name="Weisblat D.A."/>
            <person name="Putnam N.H."/>
            <person name="Grigoriev I.V."/>
            <person name="Rokhsar D.S."/>
        </authorList>
    </citation>
    <scope>NUCLEOTIDE SEQUENCE</scope>
    <source>
        <strain evidence="10">I ESC-2004</strain>
    </source>
</reference>
<feature type="region of interest" description="Disordered" evidence="6">
    <location>
        <begin position="1"/>
        <end position="31"/>
    </location>
</feature>
<dbReference type="Pfam" id="PF18360">
    <property type="entry name" value="hnRNP_Q_AcD"/>
    <property type="match status" value="1"/>
</dbReference>
<protein>
    <recommendedName>
        <fullName evidence="7">RRM domain-containing protein</fullName>
    </recommendedName>
</protein>
<accession>R7VKQ8</accession>
<proteinExistence type="predicted"/>
<dbReference type="OrthoDB" id="3800936at2759"/>
<evidence type="ECO:0000256" key="5">
    <source>
        <dbReference type="PROSITE-ProRule" id="PRU00176"/>
    </source>
</evidence>
<dbReference type="CDD" id="cd12249">
    <property type="entry name" value="RRM1_hnRNPR_like"/>
    <property type="match status" value="1"/>
</dbReference>
<dbReference type="InterPro" id="IPR012677">
    <property type="entry name" value="Nucleotide-bd_a/b_plait_sf"/>
</dbReference>
<organism evidence="8">
    <name type="scientific">Capitella teleta</name>
    <name type="common">Polychaete worm</name>
    <dbReference type="NCBI Taxonomy" id="283909"/>
    <lineage>
        <taxon>Eukaryota</taxon>
        <taxon>Metazoa</taxon>
        <taxon>Spiralia</taxon>
        <taxon>Lophotrochozoa</taxon>
        <taxon>Annelida</taxon>
        <taxon>Polychaeta</taxon>
        <taxon>Sedentaria</taxon>
        <taxon>Scolecida</taxon>
        <taxon>Capitellidae</taxon>
        <taxon>Capitella</taxon>
    </lineage>
</organism>
<dbReference type="AlphaFoldDB" id="R7VKQ8"/>
<reference evidence="8 10" key="2">
    <citation type="journal article" date="2013" name="Nature">
        <title>Insights into bilaterian evolution from three spiralian genomes.</title>
        <authorList>
            <person name="Simakov O."/>
            <person name="Marletaz F."/>
            <person name="Cho S.J."/>
            <person name="Edsinger-Gonzales E."/>
            <person name="Havlak P."/>
            <person name="Hellsten U."/>
            <person name="Kuo D.H."/>
            <person name="Larsson T."/>
            <person name="Lv J."/>
            <person name="Arendt D."/>
            <person name="Savage R."/>
            <person name="Osoegawa K."/>
            <person name="de Jong P."/>
            <person name="Grimwood J."/>
            <person name="Chapman J.A."/>
            <person name="Shapiro H."/>
            <person name="Aerts A."/>
            <person name="Otillar R.P."/>
            <person name="Terry A.Y."/>
            <person name="Boore J.L."/>
            <person name="Grigoriev I.V."/>
            <person name="Lindberg D.R."/>
            <person name="Seaver E.C."/>
            <person name="Weisblat D.A."/>
            <person name="Putnam N.H."/>
            <person name="Rokhsar D.S."/>
        </authorList>
    </citation>
    <scope>NUCLEOTIDE SEQUENCE</scope>
    <source>
        <strain evidence="8 10">I ESC-2004</strain>
    </source>
</reference>
<keyword evidence="2" id="KW-0963">Cytoplasm</keyword>
<gene>
    <name evidence="8" type="ORF">CAPTEDRAFT_178834</name>
</gene>
<dbReference type="FunFam" id="3.30.70.330:FF:000213">
    <property type="entry name" value="Uncharacterized protein, isoform R"/>
    <property type="match status" value="1"/>
</dbReference>
<keyword evidence="3" id="KW-0677">Repeat</keyword>
<dbReference type="NCBIfam" id="TIGR01648">
    <property type="entry name" value="hnRNP-R-Q"/>
    <property type="match status" value="1"/>
</dbReference>
<evidence type="ECO:0000313" key="10">
    <source>
        <dbReference type="Proteomes" id="UP000014760"/>
    </source>
</evidence>
<evidence type="ECO:0000256" key="4">
    <source>
        <dbReference type="ARBA" id="ARBA00022884"/>
    </source>
</evidence>
<dbReference type="CDD" id="cd12250">
    <property type="entry name" value="RRM2_hnRNPR_like"/>
    <property type="match status" value="1"/>
</dbReference>
<dbReference type="InterPro" id="IPR000504">
    <property type="entry name" value="RRM_dom"/>
</dbReference>
<dbReference type="EnsemblMetazoa" id="CapteT178834">
    <property type="protein sequence ID" value="CapteP178834"/>
    <property type="gene ID" value="CapteG178834"/>
</dbReference>
<dbReference type="OMA" id="NTAYEDY"/>
<reference evidence="9" key="3">
    <citation type="submission" date="2015-06" db="UniProtKB">
        <authorList>
            <consortium name="EnsemblMetazoa"/>
        </authorList>
    </citation>
    <scope>IDENTIFICATION</scope>
</reference>
<evidence type="ECO:0000256" key="6">
    <source>
        <dbReference type="SAM" id="MobiDB-lite"/>
    </source>
</evidence>
<dbReference type="Gene3D" id="3.30.70.330">
    <property type="match status" value="3"/>
</dbReference>
<dbReference type="PROSITE" id="PS50102">
    <property type="entry name" value="RRM"/>
    <property type="match status" value="3"/>
</dbReference>
<evidence type="ECO:0000313" key="9">
    <source>
        <dbReference type="EnsemblMetazoa" id="CapteP178834"/>
    </source>
</evidence>
<dbReference type="HOGENOM" id="CLU_022960_3_1_1"/>
<dbReference type="InterPro" id="IPR006535">
    <property type="entry name" value="HnRNP_R/Q_splicing_fac"/>
</dbReference>
<evidence type="ECO:0000313" key="8">
    <source>
        <dbReference type="EMBL" id="ELU17586.1"/>
    </source>
</evidence>
<feature type="domain" description="RRM" evidence="7">
    <location>
        <begin position="254"/>
        <end position="337"/>
    </location>
</feature>
<dbReference type="STRING" id="283909.R7VKQ8"/>
<dbReference type="PANTHER" id="PTHR21245">
    <property type="entry name" value="HETEROGENEOUS NUCLEAR RIBONUCLEOPROTEIN"/>
    <property type="match status" value="1"/>
</dbReference>
<keyword evidence="10" id="KW-1185">Reference proteome</keyword>
<keyword evidence="4 5" id="KW-0694">RNA-binding</keyword>
<feature type="compositionally biased region" description="Low complexity" evidence="6">
    <location>
        <begin position="524"/>
        <end position="538"/>
    </location>
</feature>
<feature type="region of interest" description="Disordered" evidence="6">
    <location>
        <begin position="150"/>
        <end position="171"/>
    </location>
</feature>
<dbReference type="GO" id="GO:0003723">
    <property type="term" value="F:RNA binding"/>
    <property type="evidence" value="ECO:0007669"/>
    <property type="project" value="UniProtKB-UniRule"/>
</dbReference>
<comment type="subcellular location">
    <subcellularLocation>
        <location evidence="1">Cytoplasm</location>
    </subcellularLocation>
</comment>
<sequence length="545" mass="60914">MAEEAEIKPEVPSEEESTTKEENHEHTEDYDKLIEYGINAKVAEELDDIYKSGILSHGDLDERALDALKEFPAEDGIGVLKEFQCSNLDHVSNKSAFLCGVMKTYRQKNKMAAQQAAAAAADQGGVKKPGPDEAKLKELLDRTGYTLDVTTGQRKYGGPPPGWGEKNQPGPGHEVFAGKIPKDMFEDELVPLFENCGPIWDFRLMMEPLTGLNRGYAFVTFTTRDAAQEAVKQLDNYEIKPTRRLKVNVSVANVRLFVGNIPKSKTREEIIEEFSKLTESLTDVIVYNVADDAKKKNRGFAFLEYDSHKSASVAKRKLGNGRQRVWNCDIIVDWADPQEEPDEETMSKVKVLYVRNLKQDVTEDQIREKFEVFGKVERVKKIKDYGFVHFEEREHALAAMKDLNGKQELGEGSVMEISLAKPPTENKKKEQRKREQAFRYEDFWGYPGGRVMHRGGGGGGGGGGRGGRPPMGGYRGGFNRGGDFYYDEMGYDGYHGGYADDYYGSWPYWGPNTRPWGRGGSGSNSGNWNARGGNSSSGQSGGQRR</sequence>
<evidence type="ECO:0000256" key="3">
    <source>
        <dbReference type="ARBA" id="ARBA00022737"/>
    </source>
</evidence>
<dbReference type="Pfam" id="PF00076">
    <property type="entry name" value="RRM_1"/>
    <property type="match status" value="3"/>
</dbReference>
<dbReference type="CDD" id="cd12251">
    <property type="entry name" value="RRM3_hnRNPR_like"/>
    <property type="match status" value="1"/>
</dbReference>
<dbReference type="SUPFAM" id="SSF54928">
    <property type="entry name" value="RNA-binding domain, RBD"/>
    <property type="match status" value="2"/>
</dbReference>